<proteinExistence type="predicted"/>
<keyword evidence="3" id="KW-1185">Reference proteome</keyword>
<name>A0AAV7T8G6_PLEWA</name>
<feature type="region of interest" description="Disordered" evidence="1">
    <location>
        <begin position="125"/>
        <end position="158"/>
    </location>
</feature>
<feature type="compositionally biased region" description="Basic and acidic residues" evidence="1">
    <location>
        <begin position="125"/>
        <end position="148"/>
    </location>
</feature>
<dbReference type="AlphaFoldDB" id="A0AAV7T8G6"/>
<feature type="compositionally biased region" description="Basic residues" evidence="1">
    <location>
        <begin position="149"/>
        <end position="158"/>
    </location>
</feature>
<dbReference type="EMBL" id="JANPWB010000007">
    <property type="protein sequence ID" value="KAJ1172834.1"/>
    <property type="molecule type" value="Genomic_DNA"/>
</dbReference>
<evidence type="ECO:0000313" key="2">
    <source>
        <dbReference type="EMBL" id="KAJ1172834.1"/>
    </source>
</evidence>
<gene>
    <name evidence="2" type="ORF">NDU88_004676</name>
</gene>
<dbReference type="Proteomes" id="UP001066276">
    <property type="component" value="Chromosome 4_1"/>
</dbReference>
<evidence type="ECO:0000256" key="1">
    <source>
        <dbReference type="SAM" id="MobiDB-lite"/>
    </source>
</evidence>
<comment type="caution">
    <text evidence="2">The sequence shown here is derived from an EMBL/GenBank/DDBJ whole genome shotgun (WGS) entry which is preliminary data.</text>
</comment>
<protein>
    <submittedName>
        <fullName evidence="2">Uncharacterized protein</fullName>
    </submittedName>
</protein>
<reference evidence="2" key="1">
    <citation type="journal article" date="2022" name="bioRxiv">
        <title>Sequencing and chromosome-scale assembly of the giantPleurodeles waltlgenome.</title>
        <authorList>
            <person name="Brown T."/>
            <person name="Elewa A."/>
            <person name="Iarovenko S."/>
            <person name="Subramanian E."/>
            <person name="Araus A.J."/>
            <person name="Petzold A."/>
            <person name="Susuki M."/>
            <person name="Suzuki K.-i.T."/>
            <person name="Hayashi T."/>
            <person name="Toyoda A."/>
            <person name="Oliveira C."/>
            <person name="Osipova E."/>
            <person name="Leigh N.D."/>
            <person name="Simon A."/>
            <person name="Yun M.H."/>
        </authorList>
    </citation>
    <scope>NUCLEOTIDE SEQUENCE</scope>
    <source>
        <strain evidence="2">20211129_DDA</strain>
        <tissue evidence="2">Liver</tissue>
    </source>
</reference>
<organism evidence="2 3">
    <name type="scientific">Pleurodeles waltl</name>
    <name type="common">Iberian ribbed newt</name>
    <dbReference type="NCBI Taxonomy" id="8319"/>
    <lineage>
        <taxon>Eukaryota</taxon>
        <taxon>Metazoa</taxon>
        <taxon>Chordata</taxon>
        <taxon>Craniata</taxon>
        <taxon>Vertebrata</taxon>
        <taxon>Euteleostomi</taxon>
        <taxon>Amphibia</taxon>
        <taxon>Batrachia</taxon>
        <taxon>Caudata</taxon>
        <taxon>Salamandroidea</taxon>
        <taxon>Salamandridae</taxon>
        <taxon>Pleurodelinae</taxon>
        <taxon>Pleurodeles</taxon>
    </lineage>
</organism>
<evidence type="ECO:0000313" key="3">
    <source>
        <dbReference type="Proteomes" id="UP001066276"/>
    </source>
</evidence>
<accession>A0AAV7T8G6</accession>
<sequence length="158" mass="17763">MCERPPSMIMSLRKPTGEMLLGQTGVNLLLQGHLKGMYSTPERKDSHSLCEYLDGLQLSKLMEVQAEELEGDVKLEEQQEALRAIPCRKSLGPDGLPAVFYRAQSASVLPGLLETLCKAHREGKILGRRDKGDKRKDGRDGKRNEKQRRMGRMMGRKA</sequence>